<dbReference type="EMBL" id="JAINUG010000282">
    <property type="protein sequence ID" value="KAJ8383958.1"/>
    <property type="molecule type" value="Genomic_DNA"/>
</dbReference>
<dbReference type="AlphaFoldDB" id="A0AAD7RGW6"/>
<evidence type="ECO:0000313" key="2">
    <source>
        <dbReference type="Proteomes" id="UP001221898"/>
    </source>
</evidence>
<evidence type="ECO:0000313" key="1">
    <source>
        <dbReference type="EMBL" id="KAJ8383958.1"/>
    </source>
</evidence>
<reference evidence="1" key="1">
    <citation type="journal article" date="2023" name="Science">
        <title>Genome structures resolve the early diversification of teleost fishes.</title>
        <authorList>
            <person name="Parey E."/>
            <person name="Louis A."/>
            <person name="Montfort J."/>
            <person name="Bouchez O."/>
            <person name="Roques C."/>
            <person name="Iampietro C."/>
            <person name="Lluch J."/>
            <person name="Castinel A."/>
            <person name="Donnadieu C."/>
            <person name="Desvignes T."/>
            <person name="Floi Bucao C."/>
            <person name="Jouanno E."/>
            <person name="Wen M."/>
            <person name="Mejri S."/>
            <person name="Dirks R."/>
            <person name="Jansen H."/>
            <person name="Henkel C."/>
            <person name="Chen W.J."/>
            <person name="Zahm M."/>
            <person name="Cabau C."/>
            <person name="Klopp C."/>
            <person name="Thompson A.W."/>
            <person name="Robinson-Rechavi M."/>
            <person name="Braasch I."/>
            <person name="Lecointre G."/>
            <person name="Bobe J."/>
            <person name="Postlethwait J.H."/>
            <person name="Berthelot C."/>
            <person name="Roest Crollius H."/>
            <person name="Guiguen Y."/>
        </authorList>
    </citation>
    <scope>NUCLEOTIDE SEQUENCE</scope>
    <source>
        <strain evidence="1">NC1722</strain>
    </source>
</reference>
<name>A0AAD7RGW6_9TELE</name>
<organism evidence="1 2">
    <name type="scientific">Aldrovandia affinis</name>
    <dbReference type="NCBI Taxonomy" id="143900"/>
    <lineage>
        <taxon>Eukaryota</taxon>
        <taxon>Metazoa</taxon>
        <taxon>Chordata</taxon>
        <taxon>Craniata</taxon>
        <taxon>Vertebrata</taxon>
        <taxon>Euteleostomi</taxon>
        <taxon>Actinopterygii</taxon>
        <taxon>Neopterygii</taxon>
        <taxon>Teleostei</taxon>
        <taxon>Notacanthiformes</taxon>
        <taxon>Halosauridae</taxon>
        <taxon>Aldrovandia</taxon>
    </lineage>
</organism>
<protein>
    <submittedName>
        <fullName evidence="1">Uncharacterized protein</fullName>
    </submittedName>
</protein>
<accession>A0AAD7RGW6</accession>
<gene>
    <name evidence="1" type="ORF">AAFF_G00213270</name>
</gene>
<comment type="caution">
    <text evidence="1">The sequence shown here is derived from an EMBL/GenBank/DDBJ whole genome shotgun (WGS) entry which is preliminary data.</text>
</comment>
<sequence>MAVSAGASGVRGQGSRPLRKWFALPILNGPSVPPPPGPATCLKCGRCGAVDTQYWKSMWDAVDSDDPVCTTVTAVDMILLNGPFPV</sequence>
<proteinExistence type="predicted"/>
<keyword evidence="2" id="KW-1185">Reference proteome</keyword>
<dbReference type="Proteomes" id="UP001221898">
    <property type="component" value="Unassembled WGS sequence"/>
</dbReference>